<accession>A0A0B2SNI9</accession>
<dbReference type="PANTHER" id="PTHR44218:SF1">
    <property type="entry name" value="PROTEIN SPA1-RELATED 3"/>
    <property type="match status" value="1"/>
</dbReference>
<dbReference type="SUPFAM" id="SSF50978">
    <property type="entry name" value="WD40 repeat-like"/>
    <property type="match status" value="1"/>
</dbReference>
<dbReference type="AlphaFoldDB" id="A0A0B2SNI9"/>
<dbReference type="InterPro" id="IPR015943">
    <property type="entry name" value="WD40/YVTN_repeat-like_dom_sf"/>
</dbReference>
<dbReference type="EMBL" id="KN641717">
    <property type="protein sequence ID" value="KHN45787.1"/>
    <property type="molecule type" value="Genomic_DNA"/>
</dbReference>
<dbReference type="PANTHER" id="PTHR44218">
    <property type="entry name" value="PROTEIN SPA1-RELATED 2"/>
    <property type="match status" value="1"/>
</dbReference>
<proteinExistence type="predicted"/>
<protein>
    <submittedName>
        <fullName evidence="1">Protein SPA1-RELATED 3</fullName>
        <ecNumber evidence="1">1.3.1.74</ecNumber>
    </submittedName>
</protein>
<dbReference type="GO" id="GO:0009640">
    <property type="term" value="P:photomorphogenesis"/>
    <property type="evidence" value="ECO:0007669"/>
    <property type="project" value="InterPro"/>
</dbReference>
<gene>
    <name evidence="1" type="ORF">glysoja_049248</name>
</gene>
<keyword evidence="1" id="KW-0560">Oxidoreductase</keyword>
<reference evidence="1" key="1">
    <citation type="submission" date="2014-07" db="EMBL/GenBank/DDBJ databases">
        <title>Identification of a novel salt tolerance gene in wild soybean by whole-genome sequencing.</title>
        <authorList>
            <person name="Lam H.-M."/>
            <person name="Qi X."/>
            <person name="Li M.-W."/>
            <person name="Liu X."/>
            <person name="Xie M."/>
            <person name="Ni M."/>
            <person name="Xu X."/>
        </authorList>
    </citation>
    <scope>NUCLEOTIDE SEQUENCE [LARGE SCALE GENOMIC DNA]</scope>
    <source>
        <tissue evidence="1">Root</tissue>
    </source>
</reference>
<evidence type="ECO:0000313" key="1">
    <source>
        <dbReference type="EMBL" id="KHN45787.1"/>
    </source>
</evidence>
<dbReference type="Gene3D" id="2.130.10.10">
    <property type="entry name" value="YVTN repeat-like/Quinoprotein amine dehydrogenase"/>
    <property type="match status" value="2"/>
</dbReference>
<dbReference type="Proteomes" id="UP000053555">
    <property type="component" value="Unassembled WGS sequence"/>
</dbReference>
<dbReference type="InterPro" id="IPR036322">
    <property type="entry name" value="WD40_repeat_dom_sf"/>
</dbReference>
<name>A0A0B2SNI9_GLYSO</name>
<dbReference type="GO" id="GO:0032440">
    <property type="term" value="F:2-alkenal reductase [NAD(P)H] activity"/>
    <property type="evidence" value="ECO:0007669"/>
    <property type="project" value="UniProtKB-EC"/>
</dbReference>
<dbReference type="InterPro" id="IPR044630">
    <property type="entry name" value="SPA1/2/3/4"/>
</dbReference>
<sequence>MTSTELGSDDCSTSSFPSITVIENEDSACLGTRKRVRTIPCVDDTEGCERDSNMGDDKKNDMSILSKTPRFLNNLKKLVSAYFLTRCKSSYSSGKLVVQDSSIDTTNERGSVVAAERSCAKIVALKEKKFREDKSPWTNPFLDGLCKYLSFNKFKVKVDLKQGDLLQSSNLVCLLSFDRDAEFFATAGVNKKIKVFECNTTIYEDRDIHYPVVEMVSQSTLSSTCWNTYFKSQIASSNFEGVVEGVSVGTIKTKSNVCCVRFPLDFAHFLAFRSADHQIYYYDLRNLKGPLV</sequence>
<dbReference type="EC" id="1.3.1.74" evidence="1"/>
<organism evidence="1">
    <name type="scientific">Glycine soja</name>
    <name type="common">Wild soybean</name>
    <dbReference type="NCBI Taxonomy" id="3848"/>
    <lineage>
        <taxon>Eukaryota</taxon>
        <taxon>Viridiplantae</taxon>
        <taxon>Streptophyta</taxon>
        <taxon>Embryophyta</taxon>
        <taxon>Tracheophyta</taxon>
        <taxon>Spermatophyta</taxon>
        <taxon>Magnoliopsida</taxon>
        <taxon>eudicotyledons</taxon>
        <taxon>Gunneridae</taxon>
        <taxon>Pentapetalae</taxon>
        <taxon>rosids</taxon>
        <taxon>fabids</taxon>
        <taxon>Fabales</taxon>
        <taxon>Fabaceae</taxon>
        <taxon>Papilionoideae</taxon>
        <taxon>50 kb inversion clade</taxon>
        <taxon>NPAAA clade</taxon>
        <taxon>indigoferoid/millettioid clade</taxon>
        <taxon>Phaseoleae</taxon>
        <taxon>Glycine</taxon>
        <taxon>Glycine subgen. Soja</taxon>
    </lineage>
</organism>